<feature type="region of interest" description="Disordered" evidence="1">
    <location>
        <begin position="249"/>
        <end position="271"/>
    </location>
</feature>
<accession>A0ABR3JTX3</accession>
<evidence type="ECO:0000256" key="1">
    <source>
        <dbReference type="SAM" id="MobiDB-lite"/>
    </source>
</evidence>
<evidence type="ECO:0000313" key="3">
    <source>
        <dbReference type="Proteomes" id="UP001556367"/>
    </source>
</evidence>
<proteinExistence type="predicted"/>
<keyword evidence="3" id="KW-1185">Reference proteome</keyword>
<organism evidence="2 3">
    <name type="scientific">Hohenbuehelia grisea</name>
    <dbReference type="NCBI Taxonomy" id="104357"/>
    <lineage>
        <taxon>Eukaryota</taxon>
        <taxon>Fungi</taxon>
        <taxon>Dikarya</taxon>
        <taxon>Basidiomycota</taxon>
        <taxon>Agaricomycotina</taxon>
        <taxon>Agaricomycetes</taxon>
        <taxon>Agaricomycetidae</taxon>
        <taxon>Agaricales</taxon>
        <taxon>Pleurotineae</taxon>
        <taxon>Pleurotaceae</taxon>
        <taxon>Hohenbuehelia</taxon>
    </lineage>
</organism>
<name>A0ABR3JTX3_9AGAR</name>
<protein>
    <submittedName>
        <fullName evidence="2">Uncharacterized protein</fullName>
    </submittedName>
</protein>
<dbReference type="Proteomes" id="UP001556367">
    <property type="component" value="Unassembled WGS sequence"/>
</dbReference>
<feature type="compositionally biased region" description="Acidic residues" evidence="1">
    <location>
        <begin position="83"/>
        <end position="93"/>
    </location>
</feature>
<evidence type="ECO:0000313" key="2">
    <source>
        <dbReference type="EMBL" id="KAL0958630.1"/>
    </source>
</evidence>
<sequence length="271" mass="29276">MSFVAPPRTLLTEAELLTVLGMDASAEDPMEAILYGPYNTALTSEFNLVKKNIATLVVPQAVVAAHFDVDTLADEVDLLSVDGDDLDDEDIADPDSPSPTRPGGASRSLGVAVGTSDQDKPSQSQAEADDNNKGGSPPRFDPSVVKKILKLRSQRVPDFGRMRMVLNNEQKIIARRWDLLVEIKRGVAIKNLRTSYLNAQQQGRMQAAHAFAADPTINTIGLIAAVGEYWGYFELDRASAPHIPRSTGATIYNASPTPSDDSRFTPSPNLA</sequence>
<comment type="caution">
    <text evidence="2">The sequence shown here is derived from an EMBL/GenBank/DDBJ whole genome shotgun (WGS) entry which is preliminary data.</text>
</comment>
<gene>
    <name evidence="2" type="ORF">HGRIS_013967</name>
</gene>
<reference evidence="3" key="1">
    <citation type="submission" date="2024-06" db="EMBL/GenBank/DDBJ databases">
        <title>Multi-omics analyses provide insights into the biosynthesis of the anticancer antibiotic pleurotin in Hohenbuehelia grisea.</title>
        <authorList>
            <person name="Weaver J.A."/>
            <person name="Alberti F."/>
        </authorList>
    </citation>
    <scope>NUCLEOTIDE SEQUENCE [LARGE SCALE GENOMIC DNA]</scope>
    <source>
        <strain evidence="3">T-177</strain>
    </source>
</reference>
<feature type="region of interest" description="Disordered" evidence="1">
    <location>
        <begin position="83"/>
        <end position="142"/>
    </location>
</feature>
<dbReference type="EMBL" id="JASNQZ010000003">
    <property type="protein sequence ID" value="KAL0958630.1"/>
    <property type="molecule type" value="Genomic_DNA"/>
</dbReference>